<dbReference type="OrthoDB" id="2160638at2759"/>
<comment type="catalytic activity">
    <reaction evidence="1">
        <text>a beta-D-glucosyl-(1&lt;-&gt;1')-N-acylsphing-4-enine + H2O = an N-acylsphing-4-enine + D-glucose</text>
        <dbReference type="Rhea" id="RHEA:13269"/>
        <dbReference type="ChEBI" id="CHEBI:4167"/>
        <dbReference type="ChEBI" id="CHEBI:15377"/>
        <dbReference type="ChEBI" id="CHEBI:22801"/>
        <dbReference type="ChEBI" id="CHEBI:52639"/>
        <dbReference type="EC" id="3.2.1.45"/>
    </reaction>
    <physiologicalReaction direction="left-to-right" evidence="1">
        <dbReference type="Rhea" id="RHEA:13270"/>
    </physiologicalReaction>
</comment>
<dbReference type="InterPro" id="IPR017853">
    <property type="entry name" value="GH"/>
</dbReference>
<keyword evidence="8" id="KW-1185">Reference proteome</keyword>
<dbReference type="PANTHER" id="PTHR11069">
    <property type="entry name" value="GLUCOSYLCERAMIDASE"/>
    <property type="match status" value="1"/>
</dbReference>
<evidence type="ECO:0000256" key="1">
    <source>
        <dbReference type="ARBA" id="ARBA00001013"/>
    </source>
</evidence>
<dbReference type="InterPro" id="IPR033453">
    <property type="entry name" value="Glyco_hydro_30_TIM-barrel"/>
</dbReference>
<evidence type="ECO:0000256" key="4">
    <source>
        <dbReference type="ARBA" id="ARBA00022729"/>
    </source>
</evidence>
<evidence type="ECO:0000313" key="7">
    <source>
        <dbReference type="EMBL" id="CAB4020098.1"/>
    </source>
</evidence>
<dbReference type="Pfam" id="PF17189">
    <property type="entry name" value="Glyco_hydro_30C"/>
    <property type="match status" value="1"/>
</dbReference>
<proteinExistence type="inferred from homology"/>
<evidence type="ECO:0000256" key="6">
    <source>
        <dbReference type="RuleBase" id="RU361188"/>
    </source>
</evidence>
<gene>
    <name evidence="7" type="ORF">PACLA_8A001582</name>
</gene>
<dbReference type="EC" id="3.2.1.45" evidence="3 6"/>
<keyword evidence="6" id="KW-0326">Glycosidase</keyword>
<dbReference type="GO" id="GO:0004348">
    <property type="term" value="F:glucosylceramidase activity"/>
    <property type="evidence" value="ECO:0007669"/>
    <property type="project" value="UniProtKB-EC"/>
</dbReference>
<evidence type="ECO:0000256" key="2">
    <source>
        <dbReference type="ARBA" id="ARBA00005382"/>
    </source>
</evidence>
<reference evidence="7" key="1">
    <citation type="submission" date="2020-04" db="EMBL/GenBank/DDBJ databases">
        <authorList>
            <person name="Alioto T."/>
            <person name="Alioto T."/>
            <person name="Gomez Garrido J."/>
        </authorList>
    </citation>
    <scope>NUCLEOTIDE SEQUENCE</scope>
    <source>
        <strain evidence="7">A484AB</strain>
    </source>
</reference>
<dbReference type="Gene3D" id="3.20.20.80">
    <property type="entry name" value="Glycosidases"/>
    <property type="match status" value="1"/>
</dbReference>
<feature type="non-terminal residue" evidence="7">
    <location>
        <position position="1"/>
    </location>
</feature>
<organism evidence="7 8">
    <name type="scientific">Paramuricea clavata</name>
    <name type="common">Red gorgonian</name>
    <name type="synonym">Violescent sea-whip</name>
    <dbReference type="NCBI Taxonomy" id="317549"/>
    <lineage>
        <taxon>Eukaryota</taxon>
        <taxon>Metazoa</taxon>
        <taxon>Cnidaria</taxon>
        <taxon>Anthozoa</taxon>
        <taxon>Octocorallia</taxon>
        <taxon>Malacalcyonacea</taxon>
        <taxon>Plexauridae</taxon>
        <taxon>Paramuricea</taxon>
    </lineage>
</organism>
<evidence type="ECO:0000256" key="3">
    <source>
        <dbReference type="ARBA" id="ARBA00012658"/>
    </source>
</evidence>
<evidence type="ECO:0000313" key="8">
    <source>
        <dbReference type="Proteomes" id="UP001152795"/>
    </source>
</evidence>
<keyword evidence="6" id="KW-0746">Sphingolipid metabolism</keyword>
<dbReference type="GO" id="GO:0006680">
    <property type="term" value="P:glucosylceramide catabolic process"/>
    <property type="evidence" value="ECO:0007669"/>
    <property type="project" value="TreeGrafter"/>
</dbReference>
<comment type="similarity">
    <text evidence="2 6">Belongs to the glycosyl hydrolase 30 family.</text>
</comment>
<accession>A0A7D9EYH0</accession>
<dbReference type="InterPro" id="IPR033452">
    <property type="entry name" value="GH30_C"/>
</dbReference>
<keyword evidence="4" id="KW-0732">Signal</keyword>
<dbReference type="InterPro" id="IPR001139">
    <property type="entry name" value="Glyco_hydro_30"/>
</dbReference>
<keyword evidence="5 6" id="KW-0378">Hydrolase</keyword>
<name>A0A7D9EYH0_PARCT</name>
<evidence type="ECO:0000256" key="5">
    <source>
        <dbReference type="ARBA" id="ARBA00022801"/>
    </source>
</evidence>
<dbReference type="GO" id="GO:0016020">
    <property type="term" value="C:membrane"/>
    <property type="evidence" value="ECO:0007669"/>
    <property type="project" value="GOC"/>
</dbReference>
<keyword evidence="6" id="KW-0443">Lipid metabolism</keyword>
<dbReference type="AlphaFoldDB" id="A0A7D9EYH0"/>
<sequence length="540" mass="62429">IRYRGGVLPCPPCFGCHVEHFDSFTCNPSCNDNLGLQLLTTACMTGLRTFSYTVPFRRKTFEMFDDTMKRRILTMRQNCCTILLSYAHLLMLGLVDNPSPSYTIIRHRIRLLLRHQIVPFRSKYRKVGFQTSRVLVAFCDFRRVNCDYCGEMEEDKDVEELNLARQDGHWVKSHFKLPMPSRGGYVDGRVYDTIHEIQLTPPYTSKLLTKMPRPLCYHGAECQTCHTQWPLLFLCKIVKLYENHGLIQVDNYAQLPIASCGVTSHINHSNVYMSLFQCHVPTINFVIFDESTVITAAKCRYDGRETSMMQNMMSNLEEWRPLSMMNEDLEQAQLYTKQDGHWEDIFTLLTKMPRPICHHGSEIVNDKVYIIATNTLTWNDNVAVLGAVIIVHNKFDVLIIPWTPTRLYSFMMHNDFQHWVAGWTDWNLALNMEGGPNWVKNFVDSPIIVDSEHNVFYKQPMYYHLGHFSKFVLPGSFRIDMTSSSTINGLEYIAFLLPNGSKCAVILNRSNNDIKITMNIGRGYLNGEIKASSIQTYLWL</sequence>
<dbReference type="SUPFAM" id="SSF51445">
    <property type="entry name" value="(Trans)glycosidases"/>
    <property type="match status" value="1"/>
</dbReference>
<protein>
    <recommendedName>
        <fullName evidence="3 6">Glucosylceramidase</fullName>
        <ecNumber evidence="3 6">3.2.1.45</ecNumber>
    </recommendedName>
</protein>
<dbReference type="EMBL" id="CACRXK020010783">
    <property type="protein sequence ID" value="CAB4020098.1"/>
    <property type="molecule type" value="Genomic_DNA"/>
</dbReference>
<comment type="caution">
    <text evidence="7">The sequence shown here is derived from an EMBL/GenBank/DDBJ whole genome shotgun (WGS) entry which is preliminary data.</text>
</comment>
<dbReference type="Pfam" id="PF02055">
    <property type="entry name" value="Glyco_hydro_30"/>
    <property type="match status" value="1"/>
</dbReference>
<dbReference type="Proteomes" id="UP001152795">
    <property type="component" value="Unassembled WGS sequence"/>
</dbReference>
<dbReference type="PANTHER" id="PTHR11069:SF23">
    <property type="entry name" value="LYSOSOMAL ACID GLUCOSYLCERAMIDASE"/>
    <property type="match status" value="1"/>
</dbReference>